<keyword evidence="3" id="KW-1185">Reference proteome</keyword>
<organism evidence="2 3">
    <name type="scientific">Paludibacterium paludis</name>
    <dbReference type="NCBI Taxonomy" id="1225769"/>
    <lineage>
        <taxon>Bacteria</taxon>
        <taxon>Pseudomonadati</taxon>
        <taxon>Pseudomonadota</taxon>
        <taxon>Betaproteobacteria</taxon>
        <taxon>Neisseriales</taxon>
        <taxon>Chromobacteriaceae</taxon>
        <taxon>Paludibacterium</taxon>
    </lineage>
</organism>
<proteinExistence type="predicted"/>
<reference evidence="2" key="2">
    <citation type="submission" date="2020-09" db="EMBL/GenBank/DDBJ databases">
        <authorList>
            <person name="Sun Q."/>
            <person name="Kim S."/>
        </authorList>
    </citation>
    <scope>NUCLEOTIDE SEQUENCE</scope>
    <source>
        <strain evidence="2">KCTC 32182</strain>
    </source>
</reference>
<reference evidence="2" key="1">
    <citation type="journal article" date="2014" name="Int. J. Syst. Evol. Microbiol.">
        <title>Complete genome sequence of Corynebacterium casei LMG S-19264T (=DSM 44701T), isolated from a smear-ripened cheese.</title>
        <authorList>
            <consortium name="US DOE Joint Genome Institute (JGI-PGF)"/>
            <person name="Walter F."/>
            <person name="Albersmeier A."/>
            <person name="Kalinowski J."/>
            <person name="Ruckert C."/>
        </authorList>
    </citation>
    <scope>NUCLEOTIDE SEQUENCE</scope>
    <source>
        <strain evidence="2">KCTC 32182</strain>
    </source>
</reference>
<comment type="caution">
    <text evidence="2">The sequence shown here is derived from an EMBL/GenBank/DDBJ whole genome shotgun (WGS) entry which is preliminary data.</text>
</comment>
<evidence type="ECO:0000259" key="1">
    <source>
        <dbReference type="Pfam" id="PF01590"/>
    </source>
</evidence>
<dbReference type="Pfam" id="PF01590">
    <property type="entry name" value="GAF"/>
    <property type="match status" value="1"/>
</dbReference>
<name>A0A918P619_9NEIS</name>
<sequence>MMIAVNQLADYLREQALAIELVDVQIAVMTLNAVLEVEKSPPSTDIFRYPVPVLGPEGSCSLFDELAPEPYDLSWLFGGRSEEAARALRDLAAVVESANDKVGADWLGVYVRAGEGEDRKLVKLAYTGVPSRAEFPLTEAFAQISNNSRVGLTGWGVVIDDVEAWRSSGGGYYECDPRVRSEVCLPVLDSEGRVLGILDAESSETAFFTPERQAWLAGLALVLATPFAALPIPGGDDAEADEGR</sequence>
<evidence type="ECO:0000313" key="3">
    <source>
        <dbReference type="Proteomes" id="UP000645257"/>
    </source>
</evidence>
<evidence type="ECO:0000313" key="2">
    <source>
        <dbReference type="EMBL" id="GGY24094.1"/>
    </source>
</evidence>
<dbReference type="Proteomes" id="UP000645257">
    <property type="component" value="Unassembled WGS sequence"/>
</dbReference>
<dbReference type="InterPro" id="IPR029016">
    <property type="entry name" value="GAF-like_dom_sf"/>
</dbReference>
<feature type="domain" description="GAF" evidence="1">
    <location>
        <begin position="91"/>
        <end position="224"/>
    </location>
</feature>
<dbReference type="Gene3D" id="3.30.450.40">
    <property type="match status" value="1"/>
</dbReference>
<protein>
    <recommendedName>
        <fullName evidence="1">GAF domain-containing protein</fullName>
    </recommendedName>
</protein>
<dbReference type="EMBL" id="BMYX01000019">
    <property type="protein sequence ID" value="GGY24094.1"/>
    <property type="molecule type" value="Genomic_DNA"/>
</dbReference>
<dbReference type="AlphaFoldDB" id="A0A918P619"/>
<accession>A0A918P619</accession>
<dbReference type="SUPFAM" id="SSF55781">
    <property type="entry name" value="GAF domain-like"/>
    <property type="match status" value="1"/>
</dbReference>
<gene>
    <name evidence="2" type="ORF">GCM10011289_29790</name>
</gene>
<dbReference type="InterPro" id="IPR003018">
    <property type="entry name" value="GAF"/>
</dbReference>